<evidence type="ECO:0000313" key="4">
    <source>
        <dbReference type="EMBL" id="BDS10506.1"/>
    </source>
</evidence>
<feature type="compositionally biased region" description="Low complexity" evidence="1">
    <location>
        <begin position="1227"/>
        <end position="1236"/>
    </location>
</feature>
<dbReference type="GO" id="GO:0005509">
    <property type="term" value="F:calcium ion binding"/>
    <property type="evidence" value="ECO:0007669"/>
    <property type="project" value="InterPro"/>
</dbReference>
<sequence length="2696" mass="276650">MNYRIHFFTLKYVYMLGYRQFFIGLLSLFFSFESLSQTSISGVVNSYTNVSSINLSTCESSITVGDASLFAPGDRALIIQMKGANIDQTNTASFGSITNYNSAGLYEFFTIIEVNTGTNTIVTGSFNNSYDPAGVVQLVRVPNYDDVTINGTLTGQAWNGTTGGIVAIYASGTVSLGANIDVTQQGFRGISTPNSPSICTAMDYFYPDASNDGAHKGEGIALSDLNFSKGKGAWSNAGGGGNAHNAGGGGGGNGGAGGRGGEQWQGCGNTLTGTNAFATGGVGGHAMPIGPSFNRLFLGGTGGSGDANSGFPSNSTEGGGIVIIRANSLEGNGFSIISVGGTVPVSTSGAIDGGSGGGAGGSVCLDLQTIGATSLTVDVHGGDGQDIDYRGDDAHGPGGGGGGGILWHNVGTLPGNVTVNASGGREGRMLQTPNAGTTNGALAGGNGRIIASLTLQEIDDNDNDGLSADCDVDDDNDGILDVDECPCLGQELINGSFEDPGGFAFVNENSVPGWNTTASDNLIELWNSGFNGVPSSDGGHFAELNGNEVSSLYQIICTEPGATLSWSIDHRGRAGVDVADFKIGSSVASAVSQQIMSDGTSAWGTYTGTYIVPVGQTSTFLVFESISSVGGATLGNFLDNIQVVQTGQCDADGDGIPNHLDLDSDNDGIPDLVEAGGVDVDGNGQVDGNIDADNDGLIDLYDASVVSTTNVTNTSGDDCQTVGSPAHTLSFTSGTTDASSNVTLTFSVTGAYGINSATFTLTGEGATNLGTFSRLNSDNATYPDCGVPAMNFSITISQANWNLWNDDGTVVINYQANADVASGFCTNSSCISNVAANYQITNVVSSGNNIANSDSDGDGILDVLDLDSDNDGIPDVVEAGGTDVDGDGLADNFADTDGDGFNDAVDGDVGNDGTAENSSDALVLTGVDTDNDGAPDSYSSGDTDGDGIMDQLDLDGDNDGIPDVVEAGGTDADGDGLADNFADTDGDGFNDVVDGDVGNDGTAENIADVLVLTGADTNGDGAPDTYARGDLDGDGILNQFDLDADNDGILDVEEAGGIDANRDGIADGFVDTDGDGFNDVVDGDVGNDGTAENTANATTVTGADGNGDGRPDTYPNDNTDGDNNYNFLDIDADNDGIVDNTEGQATASYLAPAGTDADGDGIDDAYDNDDANFGGAGSGIVPNNADGVDNPDYLDLDSDNDGELDELEGHDTNGDGLVDGTDSPNANTGLSGGTTDTDGDGLLDGYDNNTASTDATNTNLNPNSHPDADGQNSERDWREALDTDQDGVADIVDLDDDNDGILDVDEGHCFSAPVDLINGTVDVTRSGYALSSDFDYVAAQGGSPSPLAPEVFLNAYDSLGGAGNFNYSFPNPTNIYADASGLVSISFYYYDNIGGSTGTYLTSFPFNLITSSGTINGTLDISGDAATLDGGNWVYKTITYAVPPNAVVTLIGFTTQMEGNSSGYNAVFNPVNTEVYAIALEPIIACAGDIDTDGDGIPNHLDLDSDNDGIADIVEAGGVDTNGDGVVDNYTDTDNDGLSDEYDVDNGGTAIANSDSDGDGILDVLDLDSDNDGIPDVVEAGGTDENGDGLADNFADTDGDGFNDVVDGDVGNDGTAENSSDALVLTGADTDNDGAPNSYPSGDTDGDGIINQLDLDGDNDGIPDVVEAGGTDADGDGLADNFADTDGDGFNDVVDGDVGNDGTAENIADVLVLTGADTNGDGAPDTYARGDLDGDGILNQFDLDADNDGILDVEEAGGIDANRDGIADGFVDTDGDGFNDVVDGDVGNDGTAENTANATTVTGADGNGDGRPDTYPNDNQDGDNNYNFLDIDADNDGIVDNTEGQATASYLAPAGTDADGDGIDDAYDNDDANFGGAGSGIVPNNADGVDNPDYLDLDSDNDGLLDNLEGHDTNGDGLVDGTDSPNANTGLSGGATDADGDGLLDGYDNNTASTDATNTNLNGNSHPDVTNGVTIERDWREGNTTYAANDINTTPINETASCNVLTNDWDHENNTQVLTGNITIDTDGDGVPETANGLGTGVTVGGVNEDGTANNNAGTLTQNSDGTYTFIPTANFVGEVRYSYQVCDNGSPQACEEALVTIDVEPLPTTDNGELALAPDANVTYDDLAVSGQVLSNDNDPDGDNITVTGTINIDTDGDGVVDGTAGLGVGTTIAGVDQNGAAVTNAGTLTQNADGSYTFDPVAGFVGEVVYEYTACDDGVPMSCETTTVTIHVLPSVYNSTNAIDDEEFLDKGTTLTANVLDNDNDVEGDSQIGGVSLVSGASQGTVTLNPDGSYTYSPTDPNFSGNDEFVYSICDDGTPKACDTATVYLTILDVNKDYGDAPAAYGVAYHRAMRDGNVDNVLDGGTDVWLGSNTDFENASSASGTDNFDDGISFGTGAGAFPTSVLANQVFNLDITVNSAVADNVFYGLWIDWNADGIYDDFYNGSVATASPTTTTVAVTVPATYQSTQTVNVRLRADDDAFAVGDFSGGRTNGEVEDYQALIVDLPVELLTFTAKLKGKNTGQLNWATATELNNAGYEVEQALPTTGVPVFNPIGYVEGAGTTIQAQHYQYEVPNLVAGVHYFRLKQVDFDGTYAYSNIRALNVEAPLVQKLFPTLLQEGSSTIYIQMAKDDDYKIEILTALGQVVEERRIRLQASAYYEMEVDLAHYVSGVYVVRVSDGTGTYTEKIRINNQ</sequence>
<feature type="compositionally biased region" description="Low complexity" evidence="1">
    <location>
        <begin position="901"/>
        <end position="913"/>
    </location>
</feature>
<dbReference type="InterPro" id="IPR045474">
    <property type="entry name" value="GEVED"/>
</dbReference>
<organism evidence="4 5">
    <name type="scientific">Aureispira anguillae</name>
    <dbReference type="NCBI Taxonomy" id="2864201"/>
    <lineage>
        <taxon>Bacteria</taxon>
        <taxon>Pseudomonadati</taxon>
        <taxon>Bacteroidota</taxon>
        <taxon>Saprospiria</taxon>
        <taxon>Saprospirales</taxon>
        <taxon>Saprospiraceae</taxon>
        <taxon>Aureispira</taxon>
    </lineage>
</organism>
<feature type="compositionally biased region" description="Low complexity" evidence="1">
    <location>
        <begin position="1788"/>
        <end position="1804"/>
    </location>
</feature>
<dbReference type="InterPro" id="IPR041690">
    <property type="entry name" value="Cadherin_5"/>
</dbReference>
<dbReference type="PANTHER" id="PTHR10199">
    <property type="entry name" value="THROMBOSPONDIN"/>
    <property type="match status" value="1"/>
</dbReference>
<feature type="domain" description="GEVED" evidence="3">
    <location>
        <begin position="2429"/>
        <end position="2502"/>
    </location>
</feature>
<feature type="compositionally biased region" description="Low complexity" evidence="1">
    <location>
        <begin position="1088"/>
        <end position="1103"/>
    </location>
</feature>
<dbReference type="Pfam" id="PF17892">
    <property type="entry name" value="Cadherin_5"/>
    <property type="match status" value="1"/>
</dbReference>
<dbReference type="SUPFAM" id="SSF103647">
    <property type="entry name" value="TSP type-3 repeat"/>
    <property type="match status" value="1"/>
</dbReference>
<feature type="compositionally biased region" description="Basic and acidic residues" evidence="1">
    <location>
        <begin position="1266"/>
        <end position="1275"/>
    </location>
</feature>
<feature type="region of interest" description="Disordered" evidence="1">
    <location>
        <begin position="1160"/>
        <end position="1275"/>
    </location>
</feature>
<dbReference type="Gene3D" id="4.10.1080.10">
    <property type="entry name" value="TSP type-3 repeat"/>
    <property type="match status" value="2"/>
</dbReference>
<feature type="compositionally biased region" description="Low complexity" evidence="1">
    <location>
        <begin position="1944"/>
        <end position="1960"/>
    </location>
</feature>
<dbReference type="InterPro" id="IPR026444">
    <property type="entry name" value="Secre_tail"/>
</dbReference>
<feature type="compositionally biased region" description="Polar residues" evidence="1">
    <location>
        <begin position="1961"/>
        <end position="1970"/>
    </location>
</feature>
<proteinExistence type="predicted"/>
<dbReference type="InterPro" id="IPR028974">
    <property type="entry name" value="TSP_type-3_rpt"/>
</dbReference>
<feature type="compositionally biased region" description="Low complexity" evidence="1">
    <location>
        <begin position="1243"/>
        <end position="1259"/>
    </location>
</feature>
<dbReference type="Pfam" id="PF20009">
    <property type="entry name" value="GEVED"/>
    <property type="match status" value="1"/>
</dbReference>
<feature type="compositionally biased region" description="Acidic residues" evidence="1">
    <location>
        <begin position="1160"/>
        <end position="1170"/>
    </location>
</feature>
<feature type="region of interest" description="Disordered" evidence="1">
    <location>
        <begin position="897"/>
        <end position="958"/>
    </location>
</feature>
<dbReference type="KEGG" id="aup:AsAng_0012140"/>
<dbReference type="Pfam" id="PF17963">
    <property type="entry name" value="Big_9"/>
    <property type="match status" value="1"/>
</dbReference>
<dbReference type="NCBIfam" id="TIGR04183">
    <property type="entry name" value="Por_Secre_tail"/>
    <property type="match status" value="1"/>
</dbReference>
<dbReference type="Proteomes" id="UP001060919">
    <property type="component" value="Chromosome"/>
</dbReference>
<feature type="region of interest" description="Disordered" evidence="1">
    <location>
        <begin position="1626"/>
        <end position="1648"/>
    </location>
</feature>
<protein>
    <submittedName>
        <fullName evidence="4">Ig-like domain-containing protein</fullName>
    </submittedName>
</protein>
<feature type="region of interest" description="Disordered" evidence="1">
    <location>
        <begin position="1088"/>
        <end position="1118"/>
    </location>
</feature>
<feature type="region of interest" description="Disordered" evidence="1">
    <location>
        <begin position="1900"/>
        <end position="1970"/>
    </location>
</feature>
<gene>
    <name evidence="4" type="ORF">AsAng_0012140</name>
</gene>
<dbReference type="PANTHER" id="PTHR10199:SF119">
    <property type="entry name" value="RE20510P"/>
    <property type="match status" value="1"/>
</dbReference>
<accession>A0A916DQ39</accession>
<feature type="region of interest" description="Disordered" evidence="1">
    <location>
        <begin position="1788"/>
        <end position="1821"/>
    </location>
</feature>
<reference evidence="4" key="1">
    <citation type="submission" date="2022-09" db="EMBL/GenBank/DDBJ databases">
        <title>Aureispira anguillicida sp. nov., isolated from Leptocephalus of Japanese eel Anguilla japonica.</title>
        <authorList>
            <person name="Yuasa K."/>
            <person name="Mekata T."/>
            <person name="Ikunari K."/>
        </authorList>
    </citation>
    <scope>NUCLEOTIDE SEQUENCE</scope>
    <source>
        <strain evidence="4">EL160426</strain>
    </source>
</reference>
<evidence type="ECO:0000256" key="1">
    <source>
        <dbReference type="SAM" id="MobiDB-lite"/>
    </source>
</evidence>
<feature type="compositionally biased region" description="Acidic residues" evidence="1">
    <location>
        <begin position="1192"/>
        <end position="1206"/>
    </location>
</feature>
<evidence type="ECO:0000259" key="2">
    <source>
        <dbReference type="Pfam" id="PF17892"/>
    </source>
</evidence>
<dbReference type="EMBL" id="AP026867">
    <property type="protein sequence ID" value="BDS10506.1"/>
    <property type="molecule type" value="Genomic_DNA"/>
</dbReference>
<keyword evidence="5" id="KW-1185">Reference proteome</keyword>
<feature type="compositionally biased region" description="Acidic residues" evidence="1">
    <location>
        <begin position="943"/>
        <end position="958"/>
    </location>
</feature>
<evidence type="ECO:0000313" key="5">
    <source>
        <dbReference type="Proteomes" id="UP001060919"/>
    </source>
</evidence>
<feature type="domain" description="Cadherin-like" evidence="2">
    <location>
        <begin position="2053"/>
        <end position="2093"/>
    </location>
</feature>
<dbReference type="Gene3D" id="2.60.40.3440">
    <property type="match status" value="1"/>
</dbReference>
<name>A0A916DQ39_9BACT</name>
<evidence type="ECO:0000259" key="3">
    <source>
        <dbReference type="Pfam" id="PF20009"/>
    </source>
</evidence>